<evidence type="ECO:0000256" key="1">
    <source>
        <dbReference type="ARBA" id="ARBA00004141"/>
    </source>
</evidence>
<dbReference type="PROSITE" id="PS50850">
    <property type="entry name" value="MFS"/>
    <property type="match status" value="1"/>
</dbReference>
<accession>A0ABC8TWU5</accession>
<dbReference type="GO" id="GO:0016020">
    <property type="term" value="C:membrane"/>
    <property type="evidence" value="ECO:0007669"/>
    <property type="project" value="UniProtKB-SubCell"/>
</dbReference>
<keyword evidence="4 7" id="KW-1133">Transmembrane helix</keyword>
<keyword evidence="5 7" id="KW-0472">Membrane</keyword>
<feature type="transmembrane region" description="Helical" evidence="7">
    <location>
        <begin position="24"/>
        <end position="44"/>
    </location>
</feature>
<name>A0ABC8TWU5_9AQUA</name>
<dbReference type="AlphaFoldDB" id="A0ABC8TWU5"/>
<comment type="caution">
    <text evidence="9">The sequence shown here is derived from an EMBL/GenBank/DDBJ whole genome shotgun (WGS) entry which is preliminary data.</text>
</comment>
<evidence type="ECO:0000256" key="7">
    <source>
        <dbReference type="SAM" id="Phobius"/>
    </source>
</evidence>
<feature type="domain" description="Major facilitator superfamily (MFS) profile" evidence="8">
    <location>
        <begin position="26"/>
        <end position="89"/>
    </location>
</feature>
<dbReference type="PANTHER" id="PTHR23511">
    <property type="entry name" value="SYNAPTIC VESICLE GLYCOPROTEIN 2"/>
    <property type="match status" value="1"/>
</dbReference>
<keyword evidence="10" id="KW-1185">Reference proteome</keyword>
<proteinExistence type="inferred from homology"/>
<dbReference type="InterPro" id="IPR020846">
    <property type="entry name" value="MFS_dom"/>
</dbReference>
<evidence type="ECO:0000256" key="6">
    <source>
        <dbReference type="ARBA" id="ARBA00044504"/>
    </source>
</evidence>
<dbReference type="Gene3D" id="1.20.1250.20">
    <property type="entry name" value="MFS general substrate transporter like domains"/>
    <property type="match status" value="1"/>
</dbReference>
<dbReference type="InterPro" id="IPR036259">
    <property type="entry name" value="MFS_trans_sf"/>
</dbReference>
<evidence type="ECO:0000256" key="5">
    <source>
        <dbReference type="ARBA" id="ARBA00023136"/>
    </source>
</evidence>
<dbReference type="SUPFAM" id="SSF103473">
    <property type="entry name" value="MFS general substrate transporter"/>
    <property type="match status" value="1"/>
</dbReference>
<reference evidence="9 10" key="1">
    <citation type="submission" date="2024-02" db="EMBL/GenBank/DDBJ databases">
        <authorList>
            <person name="Vignale AGUSTIN F."/>
            <person name="Sosa J E."/>
            <person name="Modenutti C."/>
        </authorList>
    </citation>
    <scope>NUCLEOTIDE SEQUENCE [LARGE SCALE GENOMIC DNA]</scope>
</reference>
<comment type="subcellular location">
    <subcellularLocation>
        <location evidence="1">Membrane</location>
        <topology evidence="1">Multi-pass membrane protein</topology>
    </subcellularLocation>
</comment>
<keyword evidence="2" id="KW-0813">Transport</keyword>
<protein>
    <recommendedName>
        <fullName evidence="8">Major facilitator superfamily (MFS) profile domain-containing protein</fullName>
    </recommendedName>
</protein>
<dbReference type="Proteomes" id="UP001642360">
    <property type="component" value="Unassembled WGS sequence"/>
</dbReference>
<keyword evidence="3 7" id="KW-0812">Transmembrane</keyword>
<evidence type="ECO:0000256" key="3">
    <source>
        <dbReference type="ARBA" id="ARBA00022692"/>
    </source>
</evidence>
<sequence>MRDQSLVYTLDEALSTIRFGKFQGLVLAYAGLGWTTEAMEVMILSFVGPTVQSVWGLSSSEESMITTVVFAGMLIGAFLWGFVSDTYGR</sequence>
<gene>
    <name evidence="9" type="ORF">ILEXP_LOCUS43679</name>
</gene>
<evidence type="ECO:0000256" key="4">
    <source>
        <dbReference type="ARBA" id="ARBA00022989"/>
    </source>
</evidence>
<evidence type="ECO:0000256" key="2">
    <source>
        <dbReference type="ARBA" id="ARBA00022448"/>
    </source>
</evidence>
<feature type="transmembrane region" description="Helical" evidence="7">
    <location>
        <begin position="64"/>
        <end position="83"/>
    </location>
</feature>
<evidence type="ECO:0000313" key="9">
    <source>
        <dbReference type="EMBL" id="CAK9173945.1"/>
    </source>
</evidence>
<organism evidence="9 10">
    <name type="scientific">Ilex paraguariensis</name>
    <name type="common">yerba mate</name>
    <dbReference type="NCBI Taxonomy" id="185542"/>
    <lineage>
        <taxon>Eukaryota</taxon>
        <taxon>Viridiplantae</taxon>
        <taxon>Streptophyta</taxon>
        <taxon>Embryophyta</taxon>
        <taxon>Tracheophyta</taxon>
        <taxon>Spermatophyta</taxon>
        <taxon>Magnoliopsida</taxon>
        <taxon>eudicotyledons</taxon>
        <taxon>Gunneridae</taxon>
        <taxon>Pentapetalae</taxon>
        <taxon>asterids</taxon>
        <taxon>campanulids</taxon>
        <taxon>Aquifoliales</taxon>
        <taxon>Aquifoliaceae</taxon>
        <taxon>Ilex</taxon>
    </lineage>
</organism>
<evidence type="ECO:0000313" key="10">
    <source>
        <dbReference type="Proteomes" id="UP001642360"/>
    </source>
</evidence>
<comment type="similarity">
    <text evidence="6">Belongs to the major facilitator superfamily. Phosphate:H(+) symporter (TC 2.A.1.9) family.</text>
</comment>
<feature type="non-terminal residue" evidence="9">
    <location>
        <position position="89"/>
    </location>
</feature>
<dbReference type="PANTHER" id="PTHR23511:SF5">
    <property type="entry name" value="MAJOR FACILITATOR-TYPE TRANSPORTER HXNZ-RELATED"/>
    <property type="match status" value="1"/>
</dbReference>
<dbReference type="EMBL" id="CAUOFW020006256">
    <property type="protein sequence ID" value="CAK9173945.1"/>
    <property type="molecule type" value="Genomic_DNA"/>
</dbReference>
<evidence type="ECO:0000259" key="8">
    <source>
        <dbReference type="PROSITE" id="PS50850"/>
    </source>
</evidence>